<dbReference type="Pfam" id="PF02055">
    <property type="entry name" value="Glyco_hydro_30"/>
    <property type="match status" value="1"/>
</dbReference>
<evidence type="ECO:0000259" key="6">
    <source>
        <dbReference type="PROSITE" id="PS51175"/>
    </source>
</evidence>
<feature type="chain" id="PRO_5046456125" description="CBM6 domain-containing protein" evidence="5">
    <location>
        <begin position="34"/>
        <end position="755"/>
    </location>
</feature>
<dbReference type="InterPro" id="IPR005084">
    <property type="entry name" value="CBM6"/>
</dbReference>
<dbReference type="Gene3D" id="2.60.120.260">
    <property type="entry name" value="Galactose-binding domain-like"/>
    <property type="match status" value="2"/>
</dbReference>
<accession>A0ABQ1EKE2</accession>
<reference evidence="8" key="1">
    <citation type="journal article" date="2019" name="Int. J. Syst. Evol. Microbiol.">
        <title>The Global Catalogue of Microorganisms (GCM) 10K type strain sequencing project: providing services to taxonomists for standard genome sequencing and annotation.</title>
        <authorList>
            <consortium name="The Broad Institute Genomics Platform"/>
            <consortium name="The Broad Institute Genome Sequencing Center for Infectious Disease"/>
            <person name="Wu L."/>
            <person name="Ma J."/>
        </authorList>
    </citation>
    <scope>NUCLEOTIDE SEQUENCE [LARGE SCALE GENOMIC DNA]</scope>
    <source>
        <strain evidence="8">CGMCC 1.15043</strain>
    </source>
</reference>
<sequence>MKKNVVNQILSITLTTGVLASSFLFIQPNQVSAAGETVNVWRTNEALSEKLTAQSNITFSPYRSTDENTIYVDENVAFQTVDGFGASITDSSAYLMNQKLSSTARNTLMTNLFSPTSGIGISWLRQPIGASDFSASGNYNFKDTATSTFSIAHDETNIIPLLQQAVSLNTNLKIMATPWSPPGWMKANNSMLGGTSATLNTANYGDLATYFVNFIDAYKAKGVPIYAVSPQNEPRWASDTYPGMYLTAQEEANFVKNNLGPALSGKNVKIFGFDHNWDVDFVPAYYSDSAAASFTPATAWHCYGGEATIMSTTHYLYPTKDIYETECTGGIWTDTTTGQFDVDMKNLTKSLRHWSKNFIAWNIALDTNYGPTNGGCTTCTGLVAINQSNGNVTYGPSYYSMGHLSKFVVPGAARIASTGYASGIHNVALKNPDGSKILVAYNETSTNNTFKVKWGEQAFTYTLPAKSAVTFKWSGIQSTTNTIIENDKPLKASAYNEAYSIKPETSSDTGGGLDIGNATNGSWIMYKNVDLSGVSGIMARVANGETTSTSIEVRTGSATGALLGTISVGATGGWQTWATNSAMLSGASGVKDVYLVYKGSVNLNGIQFTSTNLLLNPGLETGSLTNWSDWHPTGQAIAQSVDTSTPRSGTYKLTHYASTAYQQTAYQAVSVPNGTYRATVWVRSGGGQSAVRLEVSNYGGATLYSDIGAASIPNTWTQLVIDNITVTTGTVTVGAFSNALAGNWAAFDDFNVVKK</sequence>
<feature type="domain" description="CBM6" evidence="6">
    <location>
        <begin position="482"/>
        <end position="609"/>
    </location>
</feature>
<dbReference type="SMART" id="SM00606">
    <property type="entry name" value="CBD_IV"/>
    <property type="match status" value="1"/>
</dbReference>
<dbReference type="SUPFAM" id="SSF51445">
    <property type="entry name" value="(Trans)glycosidases"/>
    <property type="match status" value="1"/>
</dbReference>
<name>A0ABQ1EKE2_9BACL</name>
<evidence type="ECO:0000256" key="1">
    <source>
        <dbReference type="ARBA" id="ARBA00005382"/>
    </source>
</evidence>
<keyword evidence="3 4" id="KW-0378">Hydrolase</keyword>
<dbReference type="Gene3D" id="3.20.20.80">
    <property type="entry name" value="Glycosidases"/>
    <property type="match status" value="1"/>
</dbReference>
<proteinExistence type="inferred from homology"/>
<gene>
    <name evidence="7" type="ORF">GCM10008018_21160</name>
</gene>
<comment type="caution">
    <text evidence="7">The sequence shown here is derived from an EMBL/GenBank/DDBJ whole genome shotgun (WGS) entry which is preliminary data.</text>
</comment>
<feature type="signal peptide" evidence="5">
    <location>
        <begin position="1"/>
        <end position="33"/>
    </location>
</feature>
<dbReference type="InterPro" id="IPR013780">
    <property type="entry name" value="Glyco_hydro_b"/>
</dbReference>
<dbReference type="PANTHER" id="PTHR11069">
    <property type="entry name" value="GLUCOSYLCERAMIDASE"/>
    <property type="match status" value="1"/>
</dbReference>
<comment type="similarity">
    <text evidence="1 4">Belongs to the glycosyl hydrolase 30 family.</text>
</comment>
<dbReference type="SUPFAM" id="SSF49785">
    <property type="entry name" value="Galactose-binding domain-like"/>
    <property type="match status" value="2"/>
</dbReference>
<dbReference type="InterPro" id="IPR006584">
    <property type="entry name" value="Cellulose-bd_IV"/>
</dbReference>
<evidence type="ECO:0000313" key="8">
    <source>
        <dbReference type="Proteomes" id="UP000615455"/>
    </source>
</evidence>
<dbReference type="SUPFAM" id="SSF51011">
    <property type="entry name" value="Glycosyl hydrolase domain"/>
    <property type="match status" value="1"/>
</dbReference>
<dbReference type="InterPro" id="IPR001139">
    <property type="entry name" value="Glyco_hydro_30"/>
</dbReference>
<keyword evidence="2 5" id="KW-0732">Signal</keyword>
<evidence type="ECO:0000256" key="3">
    <source>
        <dbReference type="ARBA" id="ARBA00022801"/>
    </source>
</evidence>
<dbReference type="Pfam" id="PF03422">
    <property type="entry name" value="CBM_6"/>
    <property type="match status" value="1"/>
</dbReference>
<protein>
    <recommendedName>
        <fullName evidence="6">CBM6 domain-containing protein</fullName>
    </recommendedName>
</protein>
<evidence type="ECO:0000256" key="2">
    <source>
        <dbReference type="ARBA" id="ARBA00022729"/>
    </source>
</evidence>
<dbReference type="InterPro" id="IPR033452">
    <property type="entry name" value="GH30_C"/>
</dbReference>
<dbReference type="CDD" id="cd04084">
    <property type="entry name" value="CBM6_xylanase-like"/>
    <property type="match status" value="1"/>
</dbReference>
<dbReference type="InterPro" id="IPR008979">
    <property type="entry name" value="Galactose-bd-like_sf"/>
</dbReference>
<dbReference type="Proteomes" id="UP000615455">
    <property type="component" value="Unassembled WGS sequence"/>
</dbReference>
<organism evidence="7 8">
    <name type="scientific">Paenibacillus marchantiophytorum</name>
    <dbReference type="NCBI Taxonomy" id="1619310"/>
    <lineage>
        <taxon>Bacteria</taxon>
        <taxon>Bacillati</taxon>
        <taxon>Bacillota</taxon>
        <taxon>Bacilli</taxon>
        <taxon>Bacillales</taxon>
        <taxon>Paenibacillaceae</taxon>
        <taxon>Paenibacillus</taxon>
    </lineage>
</organism>
<evidence type="ECO:0000256" key="4">
    <source>
        <dbReference type="RuleBase" id="RU361188"/>
    </source>
</evidence>
<dbReference type="EMBL" id="BMHE01000008">
    <property type="protein sequence ID" value="GFZ75758.1"/>
    <property type="molecule type" value="Genomic_DNA"/>
</dbReference>
<dbReference type="InterPro" id="IPR017853">
    <property type="entry name" value="GH"/>
</dbReference>
<dbReference type="InterPro" id="IPR033453">
    <property type="entry name" value="Glyco_hydro_30_TIM-barrel"/>
</dbReference>
<keyword evidence="4" id="KW-0326">Glycosidase</keyword>
<evidence type="ECO:0000256" key="5">
    <source>
        <dbReference type="SAM" id="SignalP"/>
    </source>
</evidence>
<dbReference type="PANTHER" id="PTHR11069:SF23">
    <property type="entry name" value="LYSOSOMAL ACID GLUCOSYLCERAMIDASE"/>
    <property type="match status" value="1"/>
</dbReference>
<dbReference type="RefSeq" id="WP_189011150.1">
    <property type="nucleotide sequence ID" value="NZ_BMHE01000008.1"/>
</dbReference>
<dbReference type="Pfam" id="PF17189">
    <property type="entry name" value="Glyco_hydro_30C"/>
    <property type="match status" value="1"/>
</dbReference>
<dbReference type="PROSITE" id="PS51175">
    <property type="entry name" value="CBM6"/>
    <property type="match status" value="1"/>
</dbReference>
<dbReference type="Gene3D" id="2.60.40.1180">
    <property type="entry name" value="Golgi alpha-mannosidase II"/>
    <property type="match status" value="1"/>
</dbReference>
<evidence type="ECO:0000313" key="7">
    <source>
        <dbReference type="EMBL" id="GFZ75758.1"/>
    </source>
</evidence>
<keyword evidence="8" id="KW-1185">Reference proteome</keyword>